<evidence type="ECO:0000256" key="5">
    <source>
        <dbReference type="PROSITE-ProRule" id="PRU00042"/>
    </source>
</evidence>
<accession>A0A1A7WCX1</accession>
<feature type="non-terminal residue" evidence="8">
    <location>
        <position position="1"/>
    </location>
</feature>
<feature type="compositionally biased region" description="Basic and acidic residues" evidence="6">
    <location>
        <begin position="23"/>
        <end position="38"/>
    </location>
</feature>
<reference evidence="8" key="2">
    <citation type="submission" date="2016-06" db="EMBL/GenBank/DDBJ databases">
        <title>The genome of a short-lived fish provides insights into sex chromosome evolution and the genetic control of aging.</title>
        <authorList>
            <person name="Reichwald K."/>
            <person name="Felder M."/>
            <person name="Petzold A."/>
            <person name="Koch P."/>
            <person name="Groth M."/>
            <person name="Platzer M."/>
        </authorList>
    </citation>
    <scope>NUCLEOTIDE SEQUENCE</scope>
    <source>
        <tissue evidence="8">Brain</tissue>
    </source>
</reference>
<gene>
    <name evidence="8" type="primary">Nfu_g_1_025254</name>
</gene>
<evidence type="ECO:0000256" key="4">
    <source>
        <dbReference type="ARBA" id="ARBA00022833"/>
    </source>
</evidence>
<protein>
    <recommendedName>
        <fullName evidence="7">C2H2-type domain-containing protein</fullName>
    </recommendedName>
</protein>
<keyword evidence="1" id="KW-0479">Metal-binding</keyword>
<organism evidence="8">
    <name type="scientific">Iconisemion striatum</name>
    <dbReference type="NCBI Taxonomy" id="60296"/>
    <lineage>
        <taxon>Eukaryota</taxon>
        <taxon>Metazoa</taxon>
        <taxon>Chordata</taxon>
        <taxon>Craniata</taxon>
        <taxon>Vertebrata</taxon>
        <taxon>Euteleostomi</taxon>
        <taxon>Actinopterygii</taxon>
        <taxon>Neopterygii</taxon>
        <taxon>Teleostei</taxon>
        <taxon>Neoteleostei</taxon>
        <taxon>Acanthomorphata</taxon>
        <taxon>Ovalentaria</taxon>
        <taxon>Atherinomorphae</taxon>
        <taxon>Cyprinodontiformes</taxon>
        <taxon>Nothobranchiidae</taxon>
        <taxon>Iconisemion</taxon>
    </lineage>
</organism>
<evidence type="ECO:0000256" key="6">
    <source>
        <dbReference type="SAM" id="MobiDB-lite"/>
    </source>
</evidence>
<proteinExistence type="predicted"/>
<feature type="non-terminal residue" evidence="8">
    <location>
        <position position="77"/>
    </location>
</feature>
<dbReference type="SUPFAM" id="SSF57667">
    <property type="entry name" value="beta-beta-alpha zinc fingers"/>
    <property type="match status" value="1"/>
</dbReference>
<dbReference type="AlphaFoldDB" id="A0A1A7WCX1"/>
<evidence type="ECO:0000313" key="8">
    <source>
        <dbReference type="EMBL" id="SBP03376.1"/>
    </source>
</evidence>
<keyword evidence="4" id="KW-0862">Zinc</keyword>
<evidence type="ECO:0000256" key="1">
    <source>
        <dbReference type="ARBA" id="ARBA00022723"/>
    </source>
</evidence>
<dbReference type="PROSITE" id="PS50157">
    <property type="entry name" value="ZINC_FINGER_C2H2_2"/>
    <property type="match status" value="1"/>
</dbReference>
<feature type="domain" description="C2H2-type" evidence="7">
    <location>
        <begin position="56"/>
        <end position="77"/>
    </location>
</feature>
<evidence type="ECO:0000256" key="2">
    <source>
        <dbReference type="ARBA" id="ARBA00022737"/>
    </source>
</evidence>
<reference evidence="8" key="1">
    <citation type="submission" date="2016-05" db="EMBL/GenBank/DDBJ databases">
        <authorList>
            <person name="Lavstsen T."/>
            <person name="Jespersen J.S."/>
        </authorList>
    </citation>
    <scope>NUCLEOTIDE SEQUENCE</scope>
    <source>
        <tissue evidence="8">Brain</tissue>
    </source>
</reference>
<sequence>AENQDQDGGRNESSDSNSNDRLIQYERHKQTKDHKDSVDGPNIKRSKRIHTSEKPYPCETCGRCFSKCYGLTTHMRT</sequence>
<keyword evidence="2" id="KW-0677">Repeat</keyword>
<dbReference type="InterPro" id="IPR013087">
    <property type="entry name" value="Znf_C2H2_type"/>
</dbReference>
<keyword evidence="3 5" id="KW-0863">Zinc-finger</keyword>
<dbReference type="GO" id="GO:0008270">
    <property type="term" value="F:zinc ion binding"/>
    <property type="evidence" value="ECO:0007669"/>
    <property type="project" value="UniProtKB-KW"/>
</dbReference>
<evidence type="ECO:0000259" key="7">
    <source>
        <dbReference type="PROSITE" id="PS50157"/>
    </source>
</evidence>
<evidence type="ECO:0000256" key="3">
    <source>
        <dbReference type="ARBA" id="ARBA00022771"/>
    </source>
</evidence>
<dbReference type="InterPro" id="IPR036236">
    <property type="entry name" value="Znf_C2H2_sf"/>
</dbReference>
<dbReference type="Gene3D" id="3.30.160.60">
    <property type="entry name" value="Classic Zinc Finger"/>
    <property type="match status" value="1"/>
</dbReference>
<feature type="region of interest" description="Disordered" evidence="6">
    <location>
        <begin position="1"/>
        <end position="54"/>
    </location>
</feature>
<dbReference type="FunFam" id="3.30.160.60:FF:000710">
    <property type="entry name" value="Zinc finger protein 768"/>
    <property type="match status" value="1"/>
</dbReference>
<dbReference type="EMBL" id="HADW01001976">
    <property type="protein sequence ID" value="SBP03376.1"/>
    <property type="molecule type" value="Transcribed_RNA"/>
</dbReference>
<name>A0A1A7WCX1_9TELE</name>